<gene>
    <name evidence="1" type="ORF">E3J84_04970</name>
</gene>
<dbReference type="CDD" id="cd10912">
    <property type="entry name" value="PIN_YacP-like"/>
    <property type="match status" value="1"/>
</dbReference>
<dbReference type="PANTHER" id="PTHR34547:SF1">
    <property type="entry name" value="YACP-LIKE NYN DOMAIN PROTEIN"/>
    <property type="match status" value="1"/>
</dbReference>
<name>A0A523RUZ3_UNCAE</name>
<sequence length="170" mass="19655">MKTAVLVDGYNVIHSSSRLKKLLKRSKYQAQEELVRLVSNYCCLEGVEGYVVFDAYRRPYLDAEEEASSKLKVIFTGKGETADSYIERFVSQYRSCYNYIYVITSDYSQGMTVVDEKILVLSPENFLKEIESCQKALRESCLFSSPGSHPKVSDYLRNEVRKKLEKIRKE</sequence>
<organism evidence="1 2">
    <name type="scientific">Aerophobetes bacterium</name>
    <dbReference type="NCBI Taxonomy" id="2030807"/>
    <lineage>
        <taxon>Bacteria</taxon>
        <taxon>Candidatus Aerophobota</taxon>
    </lineage>
</organism>
<proteinExistence type="predicted"/>
<dbReference type="AlphaFoldDB" id="A0A523RUZ3"/>
<evidence type="ECO:0000313" key="1">
    <source>
        <dbReference type="EMBL" id="TET09587.1"/>
    </source>
</evidence>
<protein>
    <recommendedName>
        <fullName evidence="3">NYN domain-containing protein</fullName>
    </recommendedName>
</protein>
<evidence type="ECO:0008006" key="3">
    <source>
        <dbReference type="Google" id="ProtNLM"/>
    </source>
</evidence>
<reference evidence="1 2" key="1">
    <citation type="submission" date="2019-03" db="EMBL/GenBank/DDBJ databases">
        <title>Metabolic potential of uncultured bacteria and archaea associated with petroleum seepage in deep-sea sediments.</title>
        <authorList>
            <person name="Dong X."/>
            <person name="Hubert C."/>
        </authorList>
    </citation>
    <scope>NUCLEOTIDE SEQUENCE [LARGE SCALE GENOMIC DNA]</scope>
    <source>
        <strain evidence="1">E44_bin7</strain>
    </source>
</reference>
<accession>A0A523RUZ3</accession>
<dbReference type="EMBL" id="SOKJ01000280">
    <property type="protein sequence ID" value="TET09587.1"/>
    <property type="molecule type" value="Genomic_DNA"/>
</dbReference>
<comment type="caution">
    <text evidence="1">The sequence shown here is derived from an EMBL/GenBank/DDBJ whole genome shotgun (WGS) entry which is preliminary data.</text>
</comment>
<dbReference type="InterPro" id="IPR010298">
    <property type="entry name" value="YacP-like"/>
</dbReference>
<dbReference type="Pfam" id="PF05991">
    <property type="entry name" value="NYN_YacP"/>
    <property type="match status" value="1"/>
</dbReference>
<evidence type="ECO:0000313" key="2">
    <source>
        <dbReference type="Proteomes" id="UP000316360"/>
    </source>
</evidence>
<dbReference type="Proteomes" id="UP000316360">
    <property type="component" value="Unassembled WGS sequence"/>
</dbReference>
<dbReference type="PANTHER" id="PTHR34547">
    <property type="entry name" value="YACP-LIKE NYN DOMAIN PROTEIN"/>
    <property type="match status" value="1"/>
</dbReference>